<evidence type="ECO:0000313" key="6">
    <source>
        <dbReference type="EMBL" id="MEK8051215.1"/>
    </source>
</evidence>
<dbReference type="PRINTS" id="PR00039">
    <property type="entry name" value="HTHLYSR"/>
</dbReference>
<keyword evidence="4" id="KW-0804">Transcription</keyword>
<reference evidence="6 7" key="1">
    <citation type="submission" date="2024-04" db="EMBL/GenBank/DDBJ databases">
        <title>Novel species of the genus Ideonella isolated from streams.</title>
        <authorList>
            <person name="Lu H."/>
        </authorList>
    </citation>
    <scope>NUCLEOTIDE SEQUENCE [LARGE SCALE GENOMIC DNA]</scope>
    <source>
        <strain evidence="6 7">DXS22W</strain>
    </source>
</reference>
<proteinExistence type="inferred from homology"/>
<dbReference type="SUPFAM" id="SSF46785">
    <property type="entry name" value="Winged helix' DNA-binding domain"/>
    <property type="match status" value="1"/>
</dbReference>
<dbReference type="SUPFAM" id="SSF53850">
    <property type="entry name" value="Periplasmic binding protein-like II"/>
    <property type="match status" value="1"/>
</dbReference>
<sequence>MNLIEAYRYLAALAQHRHFGRAATACHITQPALSNALRALEAHLGVAIVRRSRQYEGLTPEGEQVLATAHRVLREQEALRQQLAGSAEQPRGRLLIGAVPTAVPVAARFAARLQARHSGVQPQVRSMASQEIETGLDALALDLGLGYAERAGRGTAPQVWPQYLEQYYVLTHGPAASPNPTTDLAAGLAADLAAPEPAGQRLPPMTWADAATRPLALLSAEMHNRVLIDAQFRRLGLAVQPVLETNSVSALLAAVQTGQLAAVLPGAVVATVAGQPGWCARPLGEPELRTPIAFMAAAGARRSQALEAALRLAADAEWLAEVARHSGQLGQG</sequence>
<dbReference type="InterPro" id="IPR036390">
    <property type="entry name" value="WH_DNA-bd_sf"/>
</dbReference>
<organism evidence="6 7">
    <name type="scientific">Pseudaquabacterium inlustre</name>
    <dbReference type="NCBI Taxonomy" id="2984192"/>
    <lineage>
        <taxon>Bacteria</taxon>
        <taxon>Pseudomonadati</taxon>
        <taxon>Pseudomonadota</taxon>
        <taxon>Betaproteobacteria</taxon>
        <taxon>Burkholderiales</taxon>
        <taxon>Sphaerotilaceae</taxon>
        <taxon>Pseudaquabacterium</taxon>
    </lineage>
</organism>
<dbReference type="InterPro" id="IPR036388">
    <property type="entry name" value="WH-like_DNA-bd_sf"/>
</dbReference>
<dbReference type="Gene3D" id="1.10.10.10">
    <property type="entry name" value="Winged helix-like DNA-binding domain superfamily/Winged helix DNA-binding domain"/>
    <property type="match status" value="1"/>
</dbReference>
<feature type="domain" description="HTH lysR-type" evidence="5">
    <location>
        <begin position="1"/>
        <end position="59"/>
    </location>
</feature>
<dbReference type="Pfam" id="PF03466">
    <property type="entry name" value="LysR_substrate"/>
    <property type="match status" value="1"/>
</dbReference>
<dbReference type="PANTHER" id="PTHR30419">
    <property type="entry name" value="HTH-TYPE TRANSCRIPTIONAL REGULATOR YBHD"/>
    <property type="match status" value="1"/>
</dbReference>
<evidence type="ECO:0000313" key="7">
    <source>
        <dbReference type="Proteomes" id="UP001365405"/>
    </source>
</evidence>
<evidence type="ECO:0000256" key="1">
    <source>
        <dbReference type="ARBA" id="ARBA00009437"/>
    </source>
</evidence>
<dbReference type="InterPro" id="IPR000847">
    <property type="entry name" value="LysR_HTH_N"/>
</dbReference>
<dbReference type="InterPro" id="IPR050950">
    <property type="entry name" value="HTH-type_LysR_regulators"/>
</dbReference>
<dbReference type="Gene3D" id="3.40.190.290">
    <property type="match status" value="1"/>
</dbReference>
<accession>A0ABU9CJ80</accession>
<evidence type="ECO:0000256" key="2">
    <source>
        <dbReference type="ARBA" id="ARBA00023015"/>
    </source>
</evidence>
<dbReference type="Proteomes" id="UP001365405">
    <property type="component" value="Unassembled WGS sequence"/>
</dbReference>
<dbReference type="PROSITE" id="PS50931">
    <property type="entry name" value="HTH_LYSR"/>
    <property type="match status" value="1"/>
</dbReference>
<comment type="caution">
    <text evidence="6">The sequence shown here is derived from an EMBL/GenBank/DDBJ whole genome shotgun (WGS) entry which is preliminary data.</text>
</comment>
<dbReference type="RefSeq" id="WP_341410905.1">
    <property type="nucleotide sequence ID" value="NZ_JBBUTH010000007.1"/>
</dbReference>
<dbReference type="EMBL" id="JBBUTH010000007">
    <property type="protein sequence ID" value="MEK8051215.1"/>
    <property type="molecule type" value="Genomic_DNA"/>
</dbReference>
<comment type="similarity">
    <text evidence="1">Belongs to the LysR transcriptional regulatory family.</text>
</comment>
<evidence type="ECO:0000259" key="5">
    <source>
        <dbReference type="PROSITE" id="PS50931"/>
    </source>
</evidence>
<dbReference type="Pfam" id="PF00126">
    <property type="entry name" value="HTH_1"/>
    <property type="match status" value="1"/>
</dbReference>
<protein>
    <submittedName>
        <fullName evidence="6">LysR substrate-binding domain-containing protein</fullName>
    </submittedName>
</protein>
<evidence type="ECO:0000256" key="3">
    <source>
        <dbReference type="ARBA" id="ARBA00023125"/>
    </source>
</evidence>
<keyword evidence="2" id="KW-0805">Transcription regulation</keyword>
<name>A0ABU9CJ80_9BURK</name>
<dbReference type="InterPro" id="IPR005119">
    <property type="entry name" value="LysR_subst-bd"/>
</dbReference>
<gene>
    <name evidence="6" type="ORF">AACH10_13275</name>
</gene>
<keyword evidence="7" id="KW-1185">Reference proteome</keyword>
<dbReference type="CDD" id="cd05466">
    <property type="entry name" value="PBP2_LTTR_substrate"/>
    <property type="match status" value="1"/>
</dbReference>
<dbReference type="PANTHER" id="PTHR30419:SF31">
    <property type="entry name" value="BLR3139 PROTEIN"/>
    <property type="match status" value="1"/>
</dbReference>
<keyword evidence="3" id="KW-0238">DNA-binding</keyword>
<evidence type="ECO:0000256" key="4">
    <source>
        <dbReference type="ARBA" id="ARBA00023163"/>
    </source>
</evidence>